<dbReference type="GO" id="GO:0042796">
    <property type="term" value="P:snRNA transcription by RNA polymerase III"/>
    <property type="evidence" value="ECO:0007669"/>
    <property type="project" value="TreeGrafter"/>
</dbReference>
<dbReference type="PROSITE" id="PS51294">
    <property type="entry name" value="HTH_MYB"/>
    <property type="match status" value="2"/>
</dbReference>
<dbReference type="Gene3D" id="1.10.10.60">
    <property type="entry name" value="Homeodomain-like"/>
    <property type="match status" value="2"/>
</dbReference>
<dbReference type="PROSITE" id="PS50090">
    <property type="entry name" value="MYB_LIKE"/>
    <property type="match status" value="2"/>
</dbReference>
<dbReference type="PROSITE" id="PS51293">
    <property type="entry name" value="SANT"/>
    <property type="match status" value="1"/>
</dbReference>
<dbReference type="PANTHER" id="PTHR46621">
    <property type="entry name" value="SNRNA-ACTIVATING PROTEIN COMPLEX SUBUNIT 4"/>
    <property type="match status" value="1"/>
</dbReference>
<feature type="domain" description="Myb-like" evidence="5">
    <location>
        <begin position="3"/>
        <end position="54"/>
    </location>
</feature>
<dbReference type="InterPro" id="IPR017930">
    <property type="entry name" value="Myb_dom"/>
</dbReference>
<evidence type="ECO:0000259" key="7">
    <source>
        <dbReference type="PROSITE" id="PS51294"/>
    </source>
</evidence>
<evidence type="ECO:0000259" key="6">
    <source>
        <dbReference type="PROSITE" id="PS51293"/>
    </source>
</evidence>
<gene>
    <name evidence="8" type="ORF">TRFO_09065</name>
</gene>
<reference evidence="8" key="1">
    <citation type="submission" date="2016-10" db="EMBL/GenBank/DDBJ databases">
        <authorList>
            <person name="Benchimol M."/>
            <person name="Almeida L.G."/>
            <person name="Vasconcelos A.T."/>
            <person name="Perreira-Neves A."/>
            <person name="Rosa I.A."/>
            <person name="Tasca T."/>
            <person name="Bogo M.R."/>
            <person name="de Souza W."/>
        </authorList>
    </citation>
    <scope>NUCLEOTIDE SEQUENCE [LARGE SCALE GENOMIC DNA]</scope>
    <source>
        <strain evidence="8">K</strain>
    </source>
</reference>
<dbReference type="EMBL" id="MLAK01001071">
    <property type="protein sequence ID" value="OHS98191.1"/>
    <property type="molecule type" value="Genomic_DNA"/>
</dbReference>
<dbReference type="GO" id="GO:0042795">
    <property type="term" value="P:snRNA transcription by RNA polymerase II"/>
    <property type="evidence" value="ECO:0007669"/>
    <property type="project" value="TreeGrafter"/>
</dbReference>
<dbReference type="GO" id="GO:0000978">
    <property type="term" value="F:RNA polymerase II cis-regulatory region sequence-specific DNA binding"/>
    <property type="evidence" value="ECO:0007669"/>
    <property type="project" value="TreeGrafter"/>
</dbReference>
<feature type="domain" description="Myb-like" evidence="5">
    <location>
        <begin position="55"/>
        <end position="105"/>
    </location>
</feature>
<keyword evidence="2" id="KW-0238">DNA-binding</keyword>
<evidence type="ECO:0000313" key="9">
    <source>
        <dbReference type="Proteomes" id="UP000179807"/>
    </source>
</evidence>
<comment type="caution">
    <text evidence="8">The sequence shown here is derived from an EMBL/GenBank/DDBJ whole genome shotgun (WGS) entry which is preliminary data.</text>
</comment>
<evidence type="ECO:0000259" key="5">
    <source>
        <dbReference type="PROSITE" id="PS50090"/>
    </source>
</evidence>
<proteinExistence type="predicted"/>
<feature type="domain" description="HTH myb-type" evidence="7">
    <location>
        <begin position="61"/>
        <end position="109"/>
    </location>
</feature>
<dbReference type="SMART" id="SM00717">
    <property type="entry name" value="SANT"/>
    <property type="match status" value="2"/>
</dbReference>
<dbReference type="AlphaFoldDB" id="A0A1J4JIN2"/>
<evidence type="ECO:0000256" key="2">
    <source>
        <dbReference type="ARBA" id="ARBA00023125"/>
    </source>
</evidence>
<dbReference type="Pfam" id="PF00249">
    <property type="entry name" value="Myb_DNA-binding"/>
    <property type="match status" value="2"/>
</dbReference>
<dbReference type="CDD" id="cd00167">
    <property type="entry name" value="SANT"/>
    <property type="match status" value="2"/>
</dbReference>
<accession>A0A1J4JIN2</accession>
<feature type="domain" description="HTH myb-type" evidence="7">
    <location>
        <begin position="3"/>
        <end position="58"/>
    </location>
</feature>
<dbReference type="OrthoDB" id="2143914at2759"/>
<dbReference type="SUPFAM" id="SSF46689">
    <property type="entry name" value="Homeodomain-like"/>
    <property type="match status" value="1"/>
</dbReference>
<organism evidence="8 9">
    <name type="scientific">Tritrichomonas foetus</name>
    <dbReference type="NCBI Taxonomy" id="1144522"/>
    <lineage>
        <taxon>Eukaryota</taxon>
        <taxon>Metamonada</taxon>
        <taxon>Parabasalia</taxon>
        <taxon>Tritrichomonadida</taxon>
        <taxon>Tritrichomonadidae</taxon>
        <taxon>Tritrichomonas</taxon>
    </lineage>
</organism>
<dbReference type="VEuPathDB" id="TrichDB:TRFO_09065"/>
<dbReference type="GeneID" id="94829365"/>
<keyword evidence="4" id="KW-0539">Nucleus</keyword>
<dbReference type="RefSeq" id="XP_068351328.1">
    <property type="nucleotide sequence ID" value="XM_068494661.1"/>
</dbReference>
<name>A0A1J4JIN2_9EUKA</name>
<dbReference type="InterPro" id="IPR001005">
    <property type="entry name" value="SANT/Myb"/>
</dbReference>
<dbReference type="InterPro" id="IPR009057">
    <property type="entry name" value="Homeodomain-like_sf"/>
</dbReference>
<dbReference type="InterPro" id="IPR017884">
    <property type="entry name" value="SANT_dom"/>
</dbReference>
<feature type="domain" description="SANT" evidence="6">
    <location>
        <begin position="58"/>
        <end position="109"/>
    </location>
</feature>
<evidence type="ECO:0000313" key="8">
    <source>
        <dbReference type="EMBL" id="OHS98191.1"/>
    </source>
</evidence>
<dbReference type="GO" id="GO:0019185">
    <property type="term" value="C:snRNA-activating protein complex"/>
    <property type="evidence" value="ECO:0007669"/>
    <property type="project" value="TreeGrafter"/>
</dbReference>
<dbReference type="GO" id="GO:0001006">
    <property type="term" value="F:RNA polymerase III type 3 promoter sequence-specific DNA binding"/>
    <property type="evidence" value="ECO:0007669"/>
    <property type="project" value="TreeGrafter"/>
</dbReference>
<evidence type="ECO:0000256" key="4">
    <source>
        <dbReference type="ARBA" id="ARBA00023242"/>
    </source>
</evidence>
<dbReference type="PANTHER" id="PTHR46621:SF1">
    <property type="entry name" value="SNRNA-ACTIVATING PROTEIN COMPLEX SUBUNIT 4"/>
    <property type="match status" value="1"/>
</dbReference>
<protein>
    <submittedName>
        <fullName evidence="8">Myb-like DNA-binding domain containing protein</fullName>
    </submittedName>
</protein>
<keyword evidence="3" id="KW-0804">Transcription</keyword>
<dbReference type="Proteomes" id="UP000179807">
    <property type="component" value="Unassembled WGS sequence"/>
</dbReference>
<evidence type="ECO:0000256" key="3">
    <source>
        <dbReference type="ARBA" id="ARBA00023163"/>
    </source>
</evidence>
<sequence length="174" mass="20890">MHRRQKKHVKFSDREDDKLKVLVEQEGPHKWTKIASKMPGRTAKQCRDRYQNYLSPYLINGAWTPEEDFKLHQAIRQYGKKWKQISQFFPKRSHNNVKNRYNSLKYMRSIEHMIEYPVDRYEHETQAPLENTIQKQEKANIKITQDIFDDDDSFWDSTLLDQLAAISKIGDECE</sequence>
<evidence type="ECO:0000256" key="1">
    <source>
        <dbReference type="ARBA" id="ARBA00023015"/>
    </source>
</evidence>
<dbReference type="InterPro" id="IPR051575">
    <property type="entry name" value="Myb-like_DNA-bd"/>
</dbReference>
<keyword evidence="9" id="KW-1185">Reference proteome</keyword>
<keyword evidence="1" id="KW-0805">Transcription regulation</keyword>